<dbReference type="InterPro" id="IPR052343">
    <property type="entry name" value="Retrotransposon-Effector_Assoc"/>
</dbReference>
<dbReference type="Proteomes" id="UP000467841">
    <property type="component" value="Unassembled WGS sequence"/>
</dbReference>
<dbReference type="EMBL" id="CACVBM020000599">
    <property type="protein sequence ID" value="CAA7021276.1"/>
    <property type="molecule type" value="Genomic_DNA"/>
</dbReference>
<feature type="region of interest" description="Disordered" evidence="1">
    <location>
        <begin position="31"/>
        <end position="62"/>
    </location>
</feature>
<feature type="compositionally biased region" description="Low complexity" evidence="1">
    <location>
        <begin position="31"/>
        <end position="44"/>
    </location>
</feature>
<evidence type="ECO:0000256" key="1">
    <source>
        <dbReference type="SAM" id="MobiDB-lite"/>
    </source>
</evidence>
<accession>A0A6D2I0K6</accession>
<name>A0A6D2I0K6_9BRAS</name>
<comment type="caution">
    <text evidence="2">The sequence shown here is derived from an EMBL/GenBank/DDBJ whole genome shotgun (WGS) entry which is preliminary data.</text>
</comment>
<protein>
    <submittedName>
        <fullName evidence="2">Uncharacterized protein</fullName>
    </submittedName>
</protein>
<dbReference type="AlphaFoldDB" id="A0A6D2I0K6"/>
<organism evidence="2 3">
    <name type="scientific">Microthlaspi erraticum</name>
    <dbReference type="NCBI Taxonomy" id="1685480"/>
    <lineage>
        <taxon>Eukaryota</taxon>
        <taxon>Viridiplantae</taxon>
        <taxon>Streptophyta</taxon>
        <taxon>Embryophyta</taxon>
        <taxon>Tracheophyta</taxon>
        <taxon>Spermatophyta</taxon>
        <taxon>Magnoliopsida</taxon>
        <taxon>eudicotyledons</taxon>
        <taxon>Gunneridae</taxon>
        <taxon>Pentapetalae</taxon>
        <taxon>rosids</taxon>
        <taxon>malvids</taxon>
        <taxon>Brassicales</taxon>
        <taxon>Brassicaceae</taxon>
        <taxon>Coluteocarpeae</taxon>
        <taxon>Microthlaspi</taxon>
    </lineage>
</organism>
<evidence type="ECO:0000313" key="3">
    <source>
        <dbReference type="Proteomes" id="UP000467841"/>
    </source>
</evidence>
<proteinExistence type="predicted"/>
<dbReference type="PANTHER" id="PTHR46890">
    <property type="entry name" value="NON-LTR RETROLELEMENT REVERSE TRANSCRIPTASE-LIKE PROTEIN-RELATED"/>
    <property type="match status" value="1"/>
</dbReference>
<dbReference type="OrthoDB" id="1934719at2759"/>
<sequence>MGHEEHGGTWHMDAAQLDTQRKKGEAILKTSSTVYSTNRSSSSTRPAKLQLDRAEKHSGNPLSWRGRRNDHFVRCRLERALSNSEWAELYPSGRCEHLRFEGSDHRPVVSYFDPNRQKKKGLFRYDRRLKDNDEVKALITKVWEEASEANLNQKIIQCRRALINWSKSKHLDSQKRIEELKQGIEAEISSASPNEELSLKRNEELRHAYNAEEAFWKQRSRQLSLQLGDHNTTSFHAATRARFAINKFSVLENDAGDVIYEEEQMLQPLPLEIKEALFGTHPDKAPGPDGFSASIFQSNWNIVGADIVSDVQGFFSSGVMARSSNETHIRLIPKILAPKKVADYRPIALCNVCYKIISKLLARRPQPLLDGIISENQSAFVPKRAISDNVLITHEVLHFLKV</sequence>
<evidence type="ECO:0000313" key="2">
    <source>
        <dbReference type="EMBL" id="CAA7021276.1"/>
    </source>
</evidence>
<dbReference type="PANTHER" id="PTHR46890:SF48">
    <property type="entry name" value="RNA-DIRECTED DNA POLYMERASE"/>
    <property type="match status" value="1"/>
</dbReference>
<reference evidence="2" key="1">
    <citation type="submission" date="2020-01" db="EMBL/GenBank/DDBJ databases">
        <authorList>
            <person name="Mishra B."/>
        </authorList>
    </citation>
    <scope>NUCLEOTIDE SEQUENCE [LARGE SCALE GENOMIC DNA]</scope>
</reference>
<gene>
    <name evidence="2" type="ORF">MERR_LOCUS8511</name>
</gene>
<keyword evidence="3" id="KW-1185">Reference proteome</keyword>